<reference evidence="1 2" key="1">
    <citation type="journal article" date="2022" name="G3 (Bethesda)">
        <title>Whole-genome sequence and methylome profiling of the almond [Prunus dulcis (Mill.) D.A. Webb] cultivar 'Nonpareil'.</title>
        <authorList>
            <person name="D'Amico-Willman K.M."/>
            <person name="Ouma W.Z."/>
            <person name="Meulia T."/>
            <person name="Sideli G.M."/>
            <person name="Gradziel T.M."/>
            <person name="Fresnedo-Ramirez J."/>
        </authorList>
    </citation>
    <scope>NUCLEOTIDE SEQUENCE [LARGE SCALE GENOMIC DNA]</scope>
    <source>
        <strain evidence="1">Clone GOH B32 T37-40</strain>
    </source>
</reference>
<gene>
    <name evidence="1" type="ORF">L3X38_000226</name>
</gene>
<protein>
    <submittedName>
        <fullName evidence="1">Uncharacterized protein</fullName>
    </submittedName>
</protein>
<keyword evidence="1" id="KW-0496">Mitochondrion</keyword>
<keyword evidence="2" id="KW-1185">Reference proteome</keyword>
<evidence type="ECO:0000313" key="1">
    <source>
        <dbReference type="EMBL" id="KAI5311500.1"/>
    </source>
</evidence>
<organism evidence="1 2">
    <name type="scientific">Prunus dulcis</name>
    <name type="common">Almond</name>
    <name type="synonym">Amygdalus dulcis</name>
    <dbReference type="NCBI Taxonomy" id="3755"/>
    <lineage>
        <taxon>Eukaryota</taxon>
        <taxon>Viridiplantae</taxon>
        <taxon>Streptophyta</taxon>
        <taxon>Embryophyta</taxon>
        <taxon>Tracheophyta</taxon>
        <taxon>Spermatophyta</taxon>
        <taxon>Magnoliopsida</taxon>
        <taxon>eudicotyledons</taxon>
        <taxon>Gunneridae</taxon>
        <taxon>Pentapetalae</taxon>
        <taxon>rosids</taxon>
        <taxon>fabids</taxon>
        <taxon>Rosales</taxon>
        <taxon>Rosaceae</taxon>
        <taxon>Amygdaloideae</taxon>
        <taxon>Amygdaleae</taxon>
        <taxon>Prunus</taxon>
    </lineage>
</organism>
<proteinExistence type="predicted"/>
<evidence type="ECO:0000313" key="2">
    <source>
        <dbReference type="Proteomes" id="UP001054821"/>
    </source>
</evidence>
<name>A0AAD4YJL5_PRUDU</name>
<accession>A0AAD4YJL5</accession>
<geneLocation type="mitochondrion" evidence="1"/>
<dbReference type="EMBL" id="JAJFAZ020000010">
    <property type="protein sequence ID" value="KAI5311500.1"/>
    <property type="molecule type" value="Genomic_DNA"/>
</dbReference>
<dbReference type="AlphaFoldDB" id="A0AAD4YJL5"/>
<sequence length="208" mass="23027">MSLQNYQWETAFYILPVTGCEALLGAAWLRTLGDIVWNFDKMTMRFGIGVQSYKAFCRMNAKLVSCKIMTKLLHQEREAPNPCKRGGQTGQSQVQTSWPKGIGPRLSWQAHLTYCVLCWNRLTSRESALYLDSSLSTTLSFQPTAQPPPNYGIKVGNPKGRASTDLLIRSDPIKAVRPPSQVPEGGSSLGVHYSFVLALTMAPTLTLT</sequence>
<dbReference type="Proteomes" id="UP001054821">
    <property type="component" value="Mitochondrion MT"/>
</dbReference>
<comment type="caution">
    <text evidence="1">The sequence shown here is derived from an EMBL/GenBank/DDBJ whole genome shotgun (WGS) entry which is preliminary data.</text>
</comment>